<evidence type="ECO:0000313" key="2">
    <source>
        <dbReference type="EMBL" id="CAH2045485.1"/>
    </source>
</evidence>
<name>A0ABN8I8A4_9NEOP</name>
<dbReference type="EMBL" id="OW152828">
    <property type="protein sequence ID" value="CAH2045485.1"/>
    <property type="molecule type" value="Genomic_DNA"/>
</dbReference>
<dbReference type="PANTHER" id="PTHR16260">
    <property type="entry name" value="SIMILAR TO 1700123O20RIK PROTEIN"/>
    <property type="match status" value="1"/>
</dbReference>
<sequence length="163" mass="18228">MSASGLTSQAQVQYILQWFQEFSDLQREDFLPVLASAQGNRPEQLAAILSNLSCQDKPVSLFQCRVKLFNEWFPSWSDEEKGRLIKKISELDPEFSKKLKGTELQGTQMNGDENDSDANNAEVLAEAPESHNVDQDGKDIIDDNREFSSSNPENVSIEITAAS</sequence>
<feature type="compositionally biased region" description="Basic and acidic residues" evidence="1">
    <location>
        <begin position="128"/>
        <end position="146"/>
    </location>
</feature>
<gene>
    <name evidence="2" type="ORF">IPOD504_LOCUS5094</name>
</gene>
<dbReference type="PANTHER" id="PTHR16260:SF3">
    <property type="entry name" value="CHROMOSOME 14 OPEN READING FRAME 119-LIKE-RELATED"/>
    <property type="match status" value="1"/>
</dbReference>
<dbReference type="Pfam" id="PF14969">
    <property type="entry name" value="DUF4508"/>
    <property type="match status" value="1"/>
</dbReference>
<keyword evidence="3" id="KW-1185">Reference proteome</keyword>
<protein>
    <submittedName>
        <fullName evidence="2">Uncharacterized protein</fullName>
    </submittedName>
</protein>
<feature type="non-terminal residue" evidence="2">
    <location>
        <position position="163"/>
    </location>
</feature>
<reference evidence="2" key="1">
    <citation type="submission" date="2022-03" db="EMBL/GenBank/DDBJ databases">
        <authorList>
            <person name="Martin H S."/>
        </authorList>
    </citation>
    <scope>NUCLEOTIDE SEQUENCE</scope>
</reference>
<evidence type="ECO:0000313" key="3">
    <source>
        <dbReference type="Proteomes" id="UP000837857"/>
    </source>
</evidence>
<organism evidence="2 3">
    <name type="scientific">Iphiclides podalirius</name>
    <name type="common">scarce swallowtail</name>
    <dbReference type="NCBI Taxonomy" id="110791"/>
    <lineage>
        <taxon>Eukaryota</taxon>
        <taxon>Metazoa</taxon>
        <taxon>Ecdysozoa</taxon>
        <taxon>Arthropoda</taxon>
        <taxon>Hexapoda</taxon>
        <taxon>Insecta</taxon>
        <taxon>Pterygota</taxon>
        <taxon>Neoptera</taxon>
        <taxon>Endopterygota</taxon>
        <taxon>Lepidoptera</taxon>
        <taxon>Glossata</taxon>
        <taxon>Ditrysia</taxon>
        <taxon>Papilionoidea</taxon>
        <taxon>Papilionidae</taxon>
        <taxon>Papilioninae</taxon>
        <taxon>Iphiclides</taxon>
    </lineage>
</organism>
<dbReference type="Proteomes" id="UP000837857">
    <property type="component" value="Chromosome 16"/>
</dbReference>
<dbReference type="InterPro" id="IPR028019">
    <property type="entry name" value="DUF4508"/>
</dbReference>
<evidence type="ECO:0000256" key="1">
    <source>
        <dbReference type="SAM" id="MobiDB-lite"/>
    </source>
</evidence>
<accession>A0ABN8I8A4</accession>
<feature type="region of interest" description="Disordered" evidence="1">
    <location>
        <begin position="97"/>
        <end position="163"/>
    </location>
</feature>
<proteinExistence type="predicted"/>